<dbReference type="Pfam" id="PF23226">
    <property type="entry name" value="Exo_endo_phos_PGAP2IP"/>
    <property type="match status" value="1"/>
</dbReference>
<dbReference type="InterPro" id="IPR053911">
    <property type="entry name" value="PGAP2IP_TM_2nd"/>
</dbReference>
<feature type="transmembrane region" description="Helical" evidence="1">
    <location>
        <begin position="460"/>
        <end position="478"/>
    </location>
</feature>
<dbReference type="GO" id="GO:0016020">
    <property type="term" value="C:membrane"/>
    <property type="evidence" value="ECO:0007669"/>
    <property type="project" value="GOC"/>
</dbReference>
<dbReference type="Gene3D" id="3.60.10.10">
    <property type="entry name" value="Endonuclease/exonuclease/phosphatase"/>
    <property type="match status" value="1"/>
</dbReference>
<protein>
    <recommendedName>
        <fullName evidence="7">Frag1/DRAM/Sfk1 family-domain-containing protein</fullName>
    </recommendedName>
</protein>
<dbReference type="InterPro" id="IPR036691">
    <property type="entry name" value="Endo/exonu/phosph_ase_sf"/>
</dbReference>
<dbReference type="EMBL" id="RBNI01000348">
    <property type="protein sequence ID" value="RUP51898.1"/>
    <property type="molecule type" value="Genomic_DNA"/>
</dbReference>
<dbReference type="PANTHER" id="PTHR14859">
    <property type="entry name" value="CALCOFLUOR WHITE HYPERSENSITIVE PROTEIN PRECURSOR"/>
    <property type="match status" value="1"/>
</dbReference>
<feature type="transmembrane region" description="Helical" evidence="1">
    <location>
        <begin position="683"/>
        <end position="700"/>
    </location>
</feature>
<feature type="transmembrane region" description="Helical" evidence="1">
    <location>
        <begin position="618"/>
        <end position="636"/>
    </location>
</feature>
<feature type="domain" description="PGAP2IP second transmembrane" evidence="2">
    <location>
        <begin position="527"/>
        <end position="703"/>
    </location>
</feature>
<dbReference type="AlphaFoldDB" id="A0A433DLY6"/>
<proteinExistence type="predicted"/>
<comment type="caution">
    <text evidence="5">The sequence shown here is derived from an EMBL/GenBank/DDBJ whole genome shotgun (WGS) entry which is preliminary data.</text>
</comment>
<organism evidence="5 6">
    <name type="scientific">Jimgerdemannia flammicorona</name>
    <dbReference type="NCBI Taxonomy" id="994334"/>
    <lineage>
        <taxon>Eukaryota</taxon>
        <taxon>Fungi</taxon>
        <taxon>Fungi incertae sedis</taxon>
        <taxon>Mucoromycota</taxon>
        <taxon>Mucoromycotina</taxon>
        <taxon>Endogonomycetes</taxon>
        <taxon>Endogonales</taxon>
        <taxon>Endogonaceae</taxon>
        <taxon>Jimgerdemannia</taxon>
    </lineage>
</organism>
<dbReference type="SUPFAM" id="SSF56219">
    <property type="entry name" value="DNase I-like"/>
    <property type="match status" value="1"/>
</dbReference>
<feature type="transmembrane region" description="Helical" evidence="1">
    <location>
        <begin position="349"/>
        <end position="370"/>
    </location>
</feature>
<dbReference type="InterPro" id="IPR053912">
    <property type="entry name" value="PGAP2IP_TM_1nd"/>
</dbReference>
<feature type="transmembrane region" description="Helical" evidence="1">
    <location>
        <begin position="721"/>
        <end position="739"/>
    </location>
</feature>
<name>A0A433DLY6_9FUNG</name>
<accession>A0A433DLY6</accession>
<evidence type="ECO:0000313" key="5">
    <source>
        <dbReference type="EMBL" id="RUP51898.1"/>
    </source>
</evidence>
<feature type="transmembrane region" description="Helical" evidence="1">
    <location>
        <begin position="376"/>
        <end position="394"/>
    </location>
</feature>
<dbReference type="OrthoDB" id="68581at2759"/>
<reference evidence="5 6" key="1">
    <citation type="journal article" date="2018" name="New Phytol.">
        <title>Phylogenomics of Endogonaceae and evolution of mycorrhizas within Mucoromycota.</title>
        <authorList>
            <person name="Chang Y."/>
            <person name="Desiro A."/>
            <person name="Na H."/>
            <person name="Sandor L."/>
            <person name="Lipzen A."/>
            <person name="Clum A."/>
            <person name="Barry K."/>
            <person name="Grigoriev I.V."/>
            <person name="Martin F.M."/>
            <person name="Stajich J.E."/>
            <person name="Smith M.E."/>
            <person name="Bonito G."/>
            <person name="Spatafora J.W."/>
        </authorList>
    </citation>
    <scope>NUCLEOTIDE SEQUENCE [LARGE SCALE GENOMIC DNA]</scope>
    <source>
        <strain evidence="5 6">GMNB39</strain>
    </source>
</reference>
<evidence type="ECO:0000259" key="3">
    <source>
        <dbReference type="Pfam" id="PF23022"/>
    </source>
</evidence>
<evidence type="ECO:0000259" key="4">
    <source>
        <dbReference type="Pfam" id="PF23226"/>
    </source>
</evidence>
<evidence type="ECO:0008006" key="7">
    <source>
        <dbReference type="Google" id="ProtNLM"/>
    </source>
</evidence>
<dbReference type="Pfam" id="PF23022">
    <property type="entry name" value="6TM_1st_PGAP2IP"/>
    <property type="match status" value="1"/>
</dbReference>
<keyword evidence="6" id="KW-1185">Reference proteome</keyword>
<dbReference type="GO" id="GO:0006506">
    <property type="term" value="P:GPI anchor biosynthetic process"/>
    <property type="evidence" value="ECO:0007669"/>
    <property type="project" value="TreeGrafter"/>
</dbReference>
<keyword evidence="1" id="KW-0472">Membrane</keyword>
<dbReference type="FunFam" id="3.60.10.10:FF:000031">
    <property type="entry name" value="Calcofluor white hypersensitive protein"/>
    <property type="match status" value="1"/>
</dbReference>
<gene>
    <name evidence="5" type="ORF">BC936DRAFT_144721</name>
</gene>
<evidence type="ECO:0000313" key="6">
    <source>
        <dbReference type="Proteomes" id="UP000268093"/>
    </source>
</evidence>
<feature type="domain" description="PGAP2IP first transmembrane" evidence="3">
    <location>
        <begin position="353"/>
        <end position="507"/>
    </location>
</feature>
<dbReference type="Pfam" id="PF23021">
    <property type="entry name" value="6TM_2nd_PGAP2IP"/>
    <property type="match status" value="1"/>
</dbReference>
<feature type="domain" description="PGAP2IP C-terminal nuclease-like" evidence="4">
    <location>
        <begin position="755"/>
        <end position="992"/>
    </location>
</feature>
<keyword evidence="1" id="KW-0812">Transmembrane</keyword>
<dbReference type="GO" id="GO:0005783">
    <property type="term" value="C:endoplasmic reticulum"/>
    <property type="evidence" value="ECO:0007669"/>
    <property type="project" value="TreeGrafter"/>
</dbReference>
<feature type="transmembrane region" description="Helical" evidence="1">
    <location>
        <begin position="569"/>
        <end position="586"/>
    </location>
</feature>
<dbReference type="InterPro" id="IPR051916">
    <property type="entry name" value="GPI-anchor_lipid_remodeler"/>
</dbReference>
<feature type="transmembrane region" description="Helical" evidence="1">
    <location>
        <begin position="593"/>
        <end position="612"/>
    </location>
</feature>
<dbReference type="InterPro" id="IPR057315">
    <property type="entry name" value="Exo_endo_phos_PGAP2IP_C"/>
</dbReference>
<evidence type="ECO:0000259" key="2">
    <source>
        <dbReference type="Pfam" id="PF23021"/>
    </source>
</evidence>
<sequence length="1045" mass="115948">MPRGDKINLHFGLPSSQAPSSLRSSSVVIPIIIRSYGTNTMDTQRYAGRLVMECRCYRVRSDDSHNTFAVHLSITLTHTLPGMVSQCERHYGGLVPRPRHLPHFHRSDLRPTLRLGLSLVPPNHSPLAPNCLSLLLTNPALGRPGPHCVLRRLGIHHIVGRPQCPRHRHDIIPRPHNPMDVRRPRHEPAHRAGIEGTQHKVHRVSGGTCLLLLLLSSCDYVLRVRRDPQFQPNLSLSPHAAYTNYAFFEWQLILYDVAFDAVAALEFSNLSITVVDGSAGAAAGRGSGASAGLDRYGEEHIGKMILAPDAGVSEPITAQVAPPSRPWRVFGEVRSFVADVYLGTSFGDFVSAFVFWSMLTSLTLLIWYFPLWHMGISGYEAFLLVTVSPVLLSSRFIRTTINAHRGLFHLLSLAGIASYLIVDPAPRLAVTAAGVSISILTWTATWVGDRDRTGALERGALVWILGLLVHNVVKMAWFTENPIWPIMYRGNGGKNIEGLVMGLLACLDVMMRGQPIAADSPTPKIPTGSWPLAATGLGSLLFALHSMYTDSSTVMRWVVDGYPNPGPEPVPWGVVTIAVLALGLFLSANRALVLSPAWSALGIASCAAFYALPAWKGYSAALVLAAYLVSLVPSLVRAVVPYPPGRTLFLATMTYNVLCLAHVWVVAYAFVPGGVYARERTNWLLATIMALVVGGVWNARTAENAGGVKEQYSVIRTTRRYARMTAIVVVMAATVVAAWRVRNAKTPQPAHPEFKAFTAGIWTIHFALDNDMWASERRMKDVIRDLELDVVGLLESDTQRIIMGNRDWAQYIAEDLGYYVDFGPATMKHTWGCLLLSKFPILRSTHHLLPSPVGELACAIHATLDVYGQSVDFIVSHNGQEEDELDRKLQTQTIASIVRESTNPFVFLGYVVTEPRGSIYNILFEEGGINDVDAEDWDRWCQYVGFRGVKRVAYARVSHGGISDTEIQTAKFQVVDDPKAYWGVNVYDRIDEWNIPVGLRYPAFFKSPGMRTHFYHVFDEPRYFGPKGEREWIKLLESFNIKERK</sequence>
<dbReference type="Proteomes" id="UP000268093">
    <property type="component" value="Unassembled WGS sequence"/>
</dbReference>
<dbReference type="GO" id="GO:0031505">
    <property type="term" value="P:fungal-type cell wall organization"/>
    <property type="evidence" value="ECO:0007669"/>
    <property type="project" value="TreeGrafter"/>
</dbReference>
<evidence type="ECO:0000256" key="1">
    <source>
        <dbReference type="SAM" id="Phobius"/>
    </source>
</evidence>
<feature type="transmembrane region" description="Helical" evidence="1">
    <location>
        <begin position="648"/>
        <end position="671"/>
    </location>
</feature>
<feature type="transmembrane region" description="Helical" evidence="1">
    <location>
        <begin position="428"/>
        <end position="448"/>
    </location>
</feature>
<feature type="transmembrane region" description="Helical" evidence="1">
    <location>
        <begin position="406"/>
        <end position="422"/>
    </location>
</feature>
<keyword evidence="1" id="KW-1133">Transmembrane helix</keyword>
<dbReference type="PANTHER" id="PTHR14859:SF1">
    <property type="entry name" value="PGAP2-INTERACTING PROTEIN"/>
    <property type="match status" value="1"/>
</dbReference>